<protein>
    <submittedName>
        <fullName evidence="1">Uncharacterized protein</fullName>
    </submittedName>
</protein>
<evidence type="ECO:0000313" key="1">
    <source>
        <dbReference type="EMBL" id="KAL3527009.1"/>
    </source>
</evidence>
<gene>
    <name evidence="1" type="ORF">ACH5RR_011665</name>
</gene>
<organism evidence="1 2">
    <name type="scientific">Cinchona calisaya</name>
    <dbReference type="NCBI Taxonomy" id="153742"/>
    <lineage>
        <taxon>Eukaryota</taxon>
        <taxon>Viridiplantae</taxon>
        <taxon>Streptophyta</taxon>
        <taxon>Embryophyta</taxon>
        <taxon>Tracheophyta</taxon>
        <taxon>Spermatophyta</taxon>
        <taxon>Magnoliopsida</taxon>
        <taxon>eudicotyledons</taxon>
        <taxon>Gunneridae</taxon>
        <taxon>Pentapetalae</taxon>
        <taxon>asterids</taxon>
        <taxon>lamiids</taxon>
        <taxon>Gentianales</taxon>
        <taxon>Rubiaceae</taxon>
        <taxon>Cinchonoideae</taxon>
        <taxon>Cinchoneae</taxon>
        <taxon>Cinchona</taxon>
    </lineage>
</organism>
<sequence length="136" mass="15820">MDLLSNPFNGISLKRQWRRRKYKRLNGSSRKNNVKIVKFGGDKKKRAWKIRAIPKLRLKFASPLRLWKKFKNAYMNLMLSFAGNVGAMNCGNVFAGKSVTNARQASLTYKNSNEIENRLIYEIYKSLVVSMEMNPR</sequence>
<reference evidence="1 2" key="1">
    <citation type="submission" date="2024-11" db="EMBL/GenBank/DDBJ databases">
        <title>A near-complete genome assembly of Cinchona calisaya.</title>
        <authorList>
            <person name="Lian D.C."/>
            <person name="Zhao X.W."/>
            <person name="Wei L."/>
        </authorList>
    </citation>
    <scope>NUCLEOTIDE SEQUENCE [LARGE SCALE GENOMIC DNA]</scope>
    <source>
        <tissue evidence="1">Nenye</tissue>
    </source>
</reference>
<dbReference type="PANTHER" id="PTHR33702:SF16">
    <property type="match status" value="1"/>
</dbReference>
<dbReference type="AlphaFoldDB" id="A0ABD3A5J9"/>
<evidence type="ECO:0000313" key="2">
    <source>
        <dbReference type="Proteomes" id="UP001630127"/>
    </source>
</evidence>
<dbReference type="Proteomes" id="UP001630127">
    <property type="component" value="Unassembled WGS sequence"/>
</dbReference>
<dbReference type="PANTHER" id="PTHR33702">
    <property type="entry name" value="BNAA09G40010D PROTEIN"/>
    <property type="match status" value="1"/>
</dbReference>
<keyword evidence="2" id="KW-1185">Reference proteome</keyword>
<name>A0ABD3A5J9_9GENT</name>
<comment type="caution">
    <text evidence="1">The sequence shown here is derived from an EMBL/GenBank/DDBJ whole genome shotgun (WGS) entry which is preliminary data.</text>
</comment>
<dbReference type="EMBL" id="JBJUIK010000005">
    <property type="protein sequence ID" value="KAL3527009.1"/>
    <property type="molecule type" value="Genomic_DNA"/>
</dbReference>
<proteinExistence type="predicted"/>
<accession>A0ABD3A5J9</accession>